<dbReference type="EMBL" id="CP046400">
    <property type="protein sequence ID" value="QGY41574.1"/>
    <property type="molecule type" value="Genomic_DNA"/>
</dbReference>
<protein>
    <recommendedName>
        <fullName evidence="4">PilZ domain-containing protein</fullName>
    </recommendedName>
</protein>
<accession>A0A6I6JV19</accession>
<dbReference type="KEGG" id="psel:GM415_16080"/>
<dbReference type="Proteomes" id="UP000428328">
    <property type="component" value="Chromosome"/>
</dbReference>
<keyword evidence="3" id="KW-1185">Reference proteome</keyword>
<keyword evidence="1" id="KW-0812">Transmembrane</keyword>
<evidence type="ECO:0000313" key="2">
    <source>
        <dbReference type="EMBL" id="QGY41574.1"/>
    </source>
</evidence>
<dbReference type="AlphaFoldDB" id="A0A6I6JV19"/>
<keyword evidence="1" id="KW-0472">Membrane</keyword>
<name>A0A6I6JV19_9BACT</name>
<dbReference type="RefSeq" id="WP_158949976.1">
    <property type="nucleotide sequence ID" value="NZ_CP046400.1"/>
</dbReference>
<evidence type="ECO:0000313" key="3">
    <source>
        <dbReference type="Proteomes" id="UP000428328"/>
    </source>
</evidence>
<evidence type="ECO:0000256" key="1">
    <source>
        <dbReference type="SAM" id="Phobius"/>
    </source>
</evidence>
<gene>
    <name evidence="2" type="ORF">GM415_16080</name>
</gene>
<sequence length="328" mass="37221">MLEYMAQFDYLRDVQRTFQSGSGRVDLVGVFTDILLVAVPVVVAVALWYYHKLIGFKVLRFFTRLLSMRTHRIVQNYLVSKGVMLDMYLYTGKGVGRKLGNVRVQEVVGGKMRLQLVDVRPTAVKLKNARVICFCKPFTYSGRKLNAFVTFVGHADKRGATIRSMTLLTPIRYRFVIRRRHSRKLVAREGGVRVKAWDITKRNAFWMARPDLQTVNNPKRYGDKMRLAVEDISPGGIRLLILNPVGKLPSLVPGHQLVLRVSVWNRDTKKYSYFNAIGTVRSRFSGKGGSVGLGIQFMASGEKEGSGYIWKKLDGEIPALARFLEQAE</sequence>
<proteinExistence type="predicted"/>
<reference evidence="2 3" key="1">
    <citation type="submission" date="2019-11" db="EMBL/GenBank/DDBJ databases">
        <authorList>
            <person name="Zheng R.K."/>
            <person name="Sun C.M."/>
        </authorList>
    </citation>
    <scope>NUCLEOTIDE SEQUENCE [LARGE SCALE GENOMIC DNA]</scope>
    <source>
        <strain evidence="2 3">SRB007</strain>
    </source>
</reference>
<keyword evidence="1" id="KW-1133">Transmembrane helix</keyword>
<organism evidence="2 3">
    <name type="scientific">Pseudodesulfovibrio cashew</name>
    <dbReference type="NCBI Taxonomy" id="2678688"/>
    <lineage>
        <taxon>Bacteria</taxon>
        <taxon>Pseudomonadati</taxon>
        <taxon>Thermodesulfobacteriota</taxon>
        <taxon>Desulfovibrionia</taxon>
        <taxon>Desulfovibrionales</taxon>
        <taxon>Desulfovibrionaceae</taxon>
    </lineage>
</organism>
<evidence type="ECO:0008006" key="4">
    <source>
        <dbReference type="Google" id="ProtNLM"/>
    </source>
</evidence>
<feature type="transmembrane region" description="Helical" evidence="1">
    <location>
        <begin position="27"/>
        <end position="50"/>
    </location>
</feature>